<evidence type="ECO:0000256" key="9">
    <source>
        <dbReference type="SAM" id="Phobius"/>
    </source>
</evidence>
<dbReference type="EMBL" id="JACBGI020000010">
    <property type="protein sequence ID" value="MBF6058056.1"/>
    <property type="molecule type" value="Genomic_DNA"/>
</dbReference>
<feature type="domain" description="MotA/TolQ/ExbB proton channel" evidence="10">
    <location>
        <begin position="67"/>
        <end position="189"/>
    </location>
</feature>
<dbReference type="Proteomes" id="UP001193680">
    <property type="component" value="Unassembled WGS sequence"/>
</dbReference>
<comment type="caution">
    <text evidence="11">The sequence shown here is derived from an EMBL/GenBank/DDBJ whole genome shotgun (WGS) entry which is preliminary data.</text>
</comment>
<dbReference type="Pfam" id="PF01618">
    <property type="entry name" value="MotA_ExbB"/>
    <property type="match status" value="1"/>
</dbReference>
<evidence type="ECO:0000256" key="7">
    <source>
        <dbReference type="ARBA" id="ARBA00023136"/>
    </source>
</evidence>
<evidence type="ECO:0000256" key="1">
    <source>
        <dbReference type="ARBA" id="ARBA00004651"/>
    </source>
</evidence>
<accession>A0ABS0BYY7</accession>
<proteinExistence type="inferred from homology"/>
<dbReference type="InterPro" id="IPR002898">
    <property type="entry name" value="MotA_ExbB_proton_chnl"/>
</dbReference>
<evidence type="ECO:0000256" key="2">
    <source>
        <dbReference type="ARBA" id="ARBA00022448"/>
    </source>
</evidence>
<evidence type="ECO:0000259" key="10">
    <source>
        <dbReference type="Pfam" id="PF01618"/>
    </source>
</evidence>
<evidence type="ECO:0000313" key="12">
    <source>
        <dbReference type="Proteomes" id="UP001193680"/>
    </source>
</evidence>
<dbReference type="PANTHER" id="PTHR30625:SF15">
    <property type="entry name" value="BIOPOLYMER TRANSPORT PROTEIN EXBB"/>
    <property type="match status" value="1"/>
</dbReference>
<keyword evidence="7 9" id="KW-0472">Membrane</keyword>
<organism evidence="11 12">
    <name type="scientific">Thiomicrorhabdus heinhorstiae</name>
    <dbReference type="NCBI Taxonomy" id="2748010"/>
    <lineage>
        <taxon>Bacteria</taxon>
        <taxon>Pseudomonadati</taxon>
        <taxon>Pseudomonadota</taxon>
        <taxon>Gammaproteobacteria</taxon>
        <taxon>Thiotrichales</taxon>
        <taxon>Piscirickettsiaceae</taxon>
        <taxon>Thiomicrorhabdus</taxon>
    </lineage>
</organism>
<evidence type="ECO:0000256" key="4">
    <source>
        <dbReference type="ARBA" id="ARBA00022692"/>
    </source>
</evidence>
<protein>
    <submittedName>
        <fullName evidence="11">MotA/TolQ/ExbB proton channel family protein</fullName>
    </submittedName>
</protein>
<keyword evidence="3" id="KW-1003">Cell membrane</keyword>
<dbReference type="InterPro" id="IPR050790">
    <property type="entry name" value="ExbB/TolQ_transport"/>
</dbReference>
<evidence type="ECO:0000256" key="6">
    <source>
        <dbReference type="ARBA" id="ARBA00022989"/>
    </source>
</evidence>
<keyword evidence="4 9" id="KW-0812">Transmembrane</keyword>
<comment type="subcellular location">
    <subcellularLocation>
        <location evidence="1">Cell membrane</location>
        <topology evidence="1">Multi-pass membrane protein</topology>
    </subcellularLocation>
    <subcellularLocation>
        <location evidence="8">Membrane</location>
        <topology evidence="8">Multi-pass membrane protein</topology>
    </subcellularLocation>
</comment>
<gene>
    <name evidence="11" type="ORF">H8792_006840</name>
</gene>
<evidence type="ECO:0000256" key="8">
    <source>
        <dbReference type="RuleBase" id="RU004057"/>
    </source>
</evidence>
<reference evidence="11 12" key="1">
    <citation type="submission" date="2020-11" db="EMBL/GenBank/DDBJ databases">
        <title>Sulfur oxidizing isolate from Hospital Hole Sinkhole.</title>
        <authorList>
            <person name="Scott K.M."/>
        </authorList>
    </citation>
    <scope>NUCLEOTIDE SEQUENCE [LARGE SCALE GENOMIC DNA]</scope>
    <source>
        <strain evidence="11 12">HH1</strain>
    </source>
</reference>
<name>A0ABS0BYY7_9GAMM</name>
<keyword evidence="6 9" id="KW-1133">Transmembrane helix</keyword>
<feature type="transmembrane region" description="Helical" evidence="9">
    <location>
        <begin position="155"/>
        <end position="179"/>
    </location>
</feature>
<evidence type="ECO:0000256" key="5">
    <source>
        <dbReference type="ARBA" id="ARBA00022927"/>
    </source>
</evidence>
<feature type="transmembrane region" description="Helical" evidence="9">
    <location>
        <begin position="115"/>
        <end position="135"/>
    </location>
</feature>
<sequence>MINIVNLGGPVVWTLAAFSLFASTLVLAKLWHFSSLKLFKKNLPQTLHASLREGNVDHALAVYMADKHPRSQIIAHALKQVRQGTLDTDEVREEATRYAKLRLTDLSSYLRPLEVIATLAPLLGLFGTVLGMIEAFRAMEAAGSQINPAVLSGGIWQALLTTAIGLAVAIPVSLFYSWFERITERQAIAIQDDLDTLFIQLSINGQERRRKDVA</sequence>
<evidence type="ECO:0000256" key="3">
    <source>
        <dbReference type="ARBA" id="ARBA00022475"/>
    </source>
</evidence>
<evidence type="ECO:0000313" key="11">
    <source>
        <dbReference type="EMBL" id="MBF6058056.1"/>
    </source>
</evidence>
<comment type="similarity">
    <text evidence="8">Belongs to the exbB/tolQ family.</text>
</comment>
<keyword evidence="2 8" id="KW-0813">Transport</keyword>
<dbReference type="PANTHER" id="PTHR30625">
    <property type="entry name" value="PROTEIN TOLQ"/>
    <property type="match status" value="1"/>
</dbReference>
<keyword evidence="5 8" id="KW-0653">Protein transport</keyword>
<keyword evidence="12" id="KW-1185">Reference proteome</keyword>
<feature type="transmembrane region" description="Helical" evidence="9">
    <location>
        <begin position="12"/>
        <end position="31"/>
    </location>
</feature>